<evidence type="ECO:0000313" key="2">
    <source>
        <dbReference type="Proteomes" id="UP000254704"/>
    </source>
</evidence>
<dbReference type="InterPro" id="IPR023138">
    <property type="entry name" value="NMB0513-like_sf"/>
</dbReference>
<name>A0A379EWV2_9PAST</name>
<dbReference type="SUPFAM" id="SSF160472">
    <property type="entry name" value="NMB0513-like"/>
    <property type="match status" value="1"/>
</dbReference>
<organism evidence="1 2">
    <name type="scientific">Pasteurella canis</name>
    <dbReference type="NCBI Taxonomy" id="753"/>
    <lineage>
        <taxon>Bacteria</taxon>
        <taxon>Pseudomonadati</taxon>
        <taxon>Pseudomonadota</taxon>
        <taxon>Gammaproteobacteria</taxon>
        <taxon>Pasteurellales</taxon>
        <taxon>Pasteurellaceae</taxon>
        <taxon>Pasteurella</taxon>
    </lineage>
</organism>
<protein>
    <submittedName>
        <fullName evidence="1">Uncharacterized protein conserved in bacteria</fullName>
    </submittedName>
</protein>
<dbReference type="Pfam" id="PF04591">
    <property type="entry name" value="DUF596"/>
    <property type="match status" value="1"/>
</dbReference>
<gene>
    <name evidence="1" type="ORF">NCTC11621_01871</name>
</gene>
<dbReference type="AlphaFoldDB" id="A0A379EWV2"/>
<dbReference type="InterPro" id="IPR007670">
    <property type="entry name" value="DUF596"/>
</dbReference>
<reference evidence="1 2" key="1">
    <citation type="submission" date="2018-06" db="EMBL/GenBank/DDBJ databases">
        <authorList>
            <consortium name="Pathogen Informatics"/>
            <person name="Doyle S."/>
        </authorList>
    </citation>
    <scope>NUCLEOTIDE SEQUENCE [LARGE SCALE GENOMIC DNA]</scope>
    <source>
        <strain evidence="1 2">NCTC11621</strain>
    </source>
</reference>
<sequence length="121" mass="14218">MLEKMSEAQYKRIVENNRGLTLIGMFSSFQVCFGDIQDKPEIKEMFLELMADLMKTGELKLATQGKFLEGSIEEQIDVFRQAWPDHYDENELEYDIDNTWWITYAPAGAVWICEDGYEEWT</sequence>
<dbReference type="Gene3D" id="1.10.3510.10">
    <property type="entry name" value="NMB0513-like"/>
    <property type="match status" value="1"/>
</dbReference>
<proteinExistence type="predicted"/>
<dbReference type="RefSeq" id="WP_115323325.1">
    <property type="nucleotide sequence ID" value="NZ_UGTV01000015.1"/>
</dbReference>
<evidence type="ECO:0000313" key="1">
    <source>
        <dbReference type="EMBL" id="SUC10792.1"/>
    </source>
</evidence>
<accession>A0A379EWV2</accession>
<dbReference type="Proteomes" id="UP000254704">
    <property type="component" value="Unassembled WGS sequence"/>
</dbReference>
<dbReference type="EMBL" id="UGTV01000015">
    <property type="protein sequence ID" value="SUC10792.1"/>
    <property type="molecule type" value="Genomic_DNA"/>
</dbReference>